<comment type="caution">
    <text evidence="1">The sequence shown here is derived from an EMBL/GenBank/DDBJ whole genome shotgun (WGS) entry which is preliminary data.</text>
</comment>
<organism evidence="1 2">
    <name type="scientific">Staphylococcus aureus</name>
    <dbReference type="NCBI Taxonomy" id="1280"/>
    <lineage>
        <taxon>Bacteria</taxon>
        <taxon>Bacillati</taxon>
        <taxon>Bacillota</taxon>
        <taxon>Bacilli</taxon>
        <taxon>Bacillales</taxon>
        <taxon>Staphylococcaceae</taxon>
        <taxon>Staphylococcus</taxon>
    </lineage>
</organism>
<evidence type="ECO:0000313" key="2">
    <source>
        <dbReference type="Proteomes" id="UP000238775"/>
    </source>
</evidence>
<proteinExistence type="predicted"/>
<dbReference type="AlphaFoldDB" id="A0A7Z1S711"/>
<dbReference type="EMBL" id="PGWZ01000558">
    <property type="protein sequence ID" value="PPJ69904.1"/>
    <property type="molecule type" value="Genomic_DNA"/>
</dbReference>
<protein>
    <submittedName>
        <fullName evidence="1">Uncharacterized protein</fullName>
    </submittedName>
</protein>
<name>A0A7Z1S711_STAAU</name>
<reference evidence="1 2" key="1">
    <citation type="submission" date="2017-11" db="EMBL/GenBank/DDBJ databases">
        <authorList>
            <person name="Founou R.C."/>
            <person name="Founou L."/>
            <person name="Allam M."/>
            <person name="Ismail A."/>
            <person name="Essack S.Y."/>
        </authorList>
    </citation>
    <scope>NUCLEOTIDE SEQUENCE [LARGE SCALE GENOMIC DNA]</scope>
    <source>
        <strain evidence="1 2">G703N2B1</strain>
    </source>
</reference>
<sequence>MLPIFFVKCSIVKTSISLSPLLLNNLNLKILYIKLILSYSKCYKNMDLKNLNNIKYKYEYEYEYFCGMQMALLHLLKCAICYE</sequence>
<dbReference type="Proteomes" id="UP000238775">
    <property type="component" value="Unassembled WGS sequence"/>
</dbReference>
<evidence type="ECO:0000313" key="1">
    <source>
        <dbReference type="EMBL" id="PPJ69904.1"/>
    </source>
</evidence>
<gene>
    <name evidence="1" type="ORF">CV021_15155</name>
</gene>
<accession>A0A7Z1S711</accession>